<gene>
    <name evidence="1" type="ORF">HNP25_001557</name>
</gene>
<dbReference type="Proteomes" id="UP000524404">
    <property type="component" value="Unassembled WGS sequence"/>
</dbReference>
<proteinExistence type="predicted"/>
<dbReference type="RefSeq" id="WP_184132820.1">
    <property type="nucleotide sequence ID" value="NZ_JACHKT010000008.1"/>
</dbReference>
<comment type="caution">
    <text evidence="1">The sequence shown here is derived from an EMBL/GenBank/DDBJ whole genome shotgun (WGS) entry which is preliminary data.</text>
</comment>
<evidence type="ECO:0000313" key="2">
    <source>
        <dbReference type="Proteomes" id="UP000524404"/>
    </source>
</evidence>
<accession>A0A841EIA6</accession>
<dbReference type="AlphaFoldDB" id="A0A841EIA6"/>
<name>A0A841EIA6_9BACT</name>
<sequence>MNNKRVVREDMGNGKRVISKFFLRLLITQSTLKKTFITMSCKINLRYFLSLFMIISQVAKAQEHLEPVNGYLTSFNSQNESYSLKRVHLLDGYDDNPLARVFVLASFSPEKVISVDKVKDTYVLSTRTFTRQLETIKQNKNTKVERIESKKEIDKKLAILLGEIFFRVINETKYPKVEYRIINGKEARLLGRLGFDGETYIFSTFQNGFGIRAGQIWSPDSGTAMAELVAFSVEMEQVATGAKSESELLEIAEKYYAKVKK</sequence>
<keyword evidence="2" id="KW-1185">Reference proteome</keyword>
<organism evidence="1 2">
    <name type="scientific">Arcicella rosea</name>
    <dbReference type="NCBI Taxonomy" id="502909"/>
    <lineage>
        <taxon>Bacteria</taxon>
        <taxon>Pseudomonadati</taxon>
        <taxon>Bacteroidota</taxon>
        <taxon>Cytophagia</taxon>
        <taxon>Cytophagales</taxon>
        <taxon>Flectobacillaceae</taxon>
        <taxon>Arcicella</taxon>
    </lineage>
</organism>
<reference evidence="1 2" key="1">
    <citation type="submission" date="2020-08" db="EMBL/GenBank/DDBJ databases">
        <title>Functional genomics of gut bacteria from endangered species of beetles.</title>
        <authorList>
            <person name="Carlos-Shanley C."/>
        </authorList>
    </citation>
    <scope>NUCLEOTIDE SEQUENCE [LARGE SCALE GENOMIC DNA]</scope>
    <source>
        <strain evidence="1 2">S00070</strain>
    </source>
</reference>
<evidence type="ECO:0000313" key="1">
    <source>
        <dbReference type="EMBL" id="MBB6002905.1"/>
    </source>
</evidence>
<protein>
    <submittedName>
        <fullName evidence="1">Uncharacterized protein</fullName>
    </submittedName>
</protein>
<dbReference type="EMBL" id="JACHKT010000008">
    <property type="protein sequence ID" value="MBB6002905.1"/>
    <property type="molecule type" value="Genomic_DNA"/>
</dbReference>